<dbReference type="AlphaFoldDB" id="K2N0W3"/>
<feature type="chain" id="PRO_5003864964" evidence="1">
    <location>
        <begin position="26"/>
        <end position="241"/>
    </location>
</feature>
<proteinExistence type="predicted"/>
<reference evidence="3 4" key="1">
    <citation type="journal article" date="2012" name="J. Bacteriol.">
        <title>Genome Sequence of Nitratireductor indicus Type Strain C115.</title>
        <authorList>
            <person name="Lai Q."/>
            <person name="Li G."/>
            <person name="Yu Z."/>
            <person name="Shao Z."/>
        </authorList>
    </citation>
    <scope>NUCLEOTIDE SEQUENCE [LARGE SCALE GENOMIC DNA]</scope>
    <source>
        <strain evidence="3 4">C115</strain>
    </source>
</reference>
<dbReference type="InterPro" id="IPR013783">
    <property type="entry name" value="Ig-like_fold"/>
</dbReference>
<dbReference type="Gene3D" id="2.60.40.10">
    <property type="entry name" value="Immunoglobulins"/>
    <property type="match status" value="1"/>
</dbReference>
<comment type="caution">
    <text evidence="3">The sequence shown here is derived from an EMBL/GenBank/DDBJ whole genome shotgun (WGS) entry which is preliminary data.</text>
</comment>
<feature type="signal peptide" evidence="1">
    <location>
        <begin position="1"/>
        <end position="25"/>
    </location>
</feature>
<dbReference type="PATRIC" id="fig|1231190.3.peg.3747"/>
<dbReference type="InterPro" id="IPR050643">
    <property type="entry name" value="Periplasmic_pilus_chap"/>
</dbReference>
<evidence type="ECO:0000259" key="2">
    <source>
        <dbReference type="Pfam" id="PF00345"/>
    </source>
</evidence>
<dbReference type="InterPro" id="IPR016147">
    <property type="entry name" value="Pili_assmbl_chaperone_N"/>
</dbReference>
<dbReference type="GO" id="GO:0071555">
    <property type="term" value="P:cell wall organization"/>
    <property type="evidence" value="ECO:0007669"/>
    <property type="project" value="InterPro"/>
</dbReference>
<evidence type="ECO:0000313" key="4">
    <source>
        <dbReference type="Proteomes" id="UP000007374"/>
    </source>
</evidence>
<gene>
    <name evidence="3" type="ORF">NA8A_18130</name>
</gene>
<dbReference type="SUPFAM" id="SSF49354">
    <property type="entry name" value="PapD-like"/>
    <property type="match status" value="1"/>
</dbReference>
<name>K2N0W3_9HYPH</name>
<dbReference type="GO" id="GO:0030288">
    <property type="term" value="C:outer membrane-bounded periplasmic space"/>
    <property type="evidence" value="ECO:0007669"/>
    <property type="project" value="InterPro"/>
</dbReference>
<protein>
    <submittedName>
        <fullName evidence="3">Putative fimbrial chaperone protein</fullName>
    </submittedName>
</protein>
<dbReference type="PANTHER" id="PTHR30251:SF4">
    <property type="entry name" value="SLR1668 PROTEIN"/>
    <property type="match status" value="1"/>
</dbReference>
<dbReference type="Pfam" id="PF00345">
    <property type="entry name" value="PapD_N"/>
    <property type="match status" value="1"/>
</dbReference>
<keyword evidence="1" id="KW-0732">Signal</keyword>
<dbReference type="PANTHER" id="PTHR30251">
    <property type="entry name" value="PILUS ASSEMBLY CHAPERONE"/>
    <property type="match status" value="1"/>
</dbReference>
<accession>K2N0W3</accession>
<dbReference type="OrthoDB" id="511700at2"/>
<sequence length="241" mass="26114">MRLKELHICLLAAFLVLFVAAGSGAATLRVAPTVLDLVAPDSASVLQLRNEASRPLHVQIRVFRWRQGRNGETLVPTEAVVASPPATRLEPGMNYIIRVVRTLKVPVRGEESYRVIVDELPDPARRRAGTVNLVVRHSIPVFFRAPDAAPASVSWSLARADGQLHLVARNVGGSRLRLSDALLTDRGRPVAHAKGLLGYVLPGAVMRWPLVPLSKAGKGPYRLNVQSHVGPVEAAVSVEPR</sequence>
<evidence type="ECO:0000313" key="3">
    <source>
        <dbReference type="EMBL" id="EKF41113.1"/>
    </source>
</evidence>
<keyword evidence="4" id="KW-1185">Reference proteome</keyword>
<feature type="domain" description="Pili assembly chaperone N-terminal" evidence="2">
    <location>
        <begin position="28"/>
        <end position="144"/>
    </location>
</feature>
<dbReference type="eggNOG" id="COG3121">
    <property type="taxonomic scope" value="Bacteria"/>
</dbReference>
<dbReference type="Proteomes" id="UP000007374">
    <property type="component" value="Unassembled WGS sequence"/>
</dbReference>
<dbReference type="InterPro" id="IPR008962">
    <property type="entry name" value="PapD-like_sf"/>
</dbReference>
<organism evidence="3 4">
    <name type="scientific">Nitratireductor indicus C115</name>
    <dbReference type="NCBI Taxonomy" id="1231190"/>
    <lineage>
        <taxon>Bacteria</taxon>
        <taxon>Pseudomonadati</taxon>
        <taxon>Pseudomonadota</taxon>
        <taxon>Alphaproteobacteria</taxon>
        <taxon>Hyphomicrobiales</taxon>
        <taxon>Phyllobacteriaceae</taxon>
        <taxon>Nitratireductor</taxon>
    </lineage>
</organism>
<dbReference type="EMBL" id="AMSI01000013">
    <property type="protein sequence ID" value="EKF41113.1"/>
    <property type="molecule type" value="Genomic_DNA"/>
</dbReference>
<evidence type="ECO:0000256" key="1">
    <source>
        <dbReference type="SAM" id="SignalP"/>
    </source>
</evidence>
<dbReference type="RefSeq" id="WP_009451830.1">
    <property type="nucleotide sequence ID" value="NZ_AMSI01000013.1"/>
</dbReference>
<dbReference type="STRING" id="721133.SAMN05216176_112146"/>